<dbReference type="AlphaFoldDB" id="A0A1G2BSK3"/>
<dbReference type="STRING" id="1798551.A3B30_02175"/>
<evidence type="ECO:0008006" key="3">
    <source>
        <dbReference type="Google" id="ProtNLM"/>
    </source>
</evidence>
<organism evidence="1 2">
    <name type="scientific">Candidatus Komeilibacteria bacterium RIFCSPLOWO2_01_FULL_52_15</name>
    <dbReference type="NCBI Taxonomy" id="1798551"/>
    <lineage>
        <taxon>Bacteria</taxon>
        <taxon>Candidatus Komeiliibacteriota</taxon>
    </lineage>
</organism>
<dbReference type="Pfam" id="PF20607">
    <property type="entry name" value="DUF6800"/>
    <property type="match status" value="1"/>
</dbReference>
<gene>
    <name evidence="1" type="ORF">A3B30_02175</name>
</gene>
<name>A0A1G2BSK3_9BACT</name>
<comment type="caution">
    <text evidence="1">The sequence shown here is derived from an EMBL/GenBank/DDBJ whole genome shotgun (WGS) entry which is preliminary data.</text>
</comment>
<protein>
    <recommendedName>
        <fullName evidence="3">30S ribosomal protein S20</fullName>
    </recommendedName>
</protein>
<dbReference type="EMBL" id="MHKM01000002">
    <property type="protein sequence ID" value="OGY92143.1"/>
    <property type="molecule type" value="Genomic_DNA"/>
</dbReference>
<accession>A0A1G2BSK3</accession>
<evidence type="ECO:0000313" key="1">
    <source>
        <dbReference type="EMBL" id="OGY92143.1"/>
    </source>
</evidence>
<evidence type="ECO:0000313" key="2">
    <source>
        <dbReference type="Proteomes" id="UP000178248"/>
    </source>
</evidence>
<dbReference type="Proteomes" id="UP000178248">
    <property type="component" value="Unassembled WGS sequence"/>
</dbReference>
<sequence>MSKITNKRRAFVIRRKRNRHKNVQRLKVLYQNARTAADKKKIMEKIIRFAPYLNPDTQRGEKK</sequence>
<dbReference type="InterPro" id="IPR046479">
    <property type="entry name" value="DUF6800"/>
</dbReference>
<proteinExistence type="predicted"/>
<reference evidence="1 2" key="1">
    <citation type="journal article" date="2016" name="Nat. Commun.">
        <title>Thousands of microbial genomes shed light on interconnected biogeochemical processes in an aquifer system.</title>
        <authorList>
            <person name="Anantharaman K."/>
            <person name="Brown C.T."/>
            <person name="Hug L.A."/>
            <person name="Sharon I."/>
            <person name="Castelle C.J."/>
            <person name="Probst A.J."/>
            <person name="Thomas B.C."/>
            <person name="Singh A."/>
            <person name="Wilkins M.J."/>
            <person name="Karaoz U."/>
            <person name="Brodie E.L."/>
            <person name="Williams K.H."/>
            <person name="Hubbard S.S."/>
            <person name="Banfield J.F."/>
        </authorList>
    </citation>
    <scope>NUCLEOTIDE SEQUENCE [LARGE SCALE GENOMIC DNA]</scope>
</reference>